<proteinExistence type="predicted"/>
<evidence type="ECO:0000313" key="4">
    <source>
        <dbReference type="EMBL" id="OGM06451.1"/>
    </source>
</evidence>
<dbReference type="PANTHER" id="PTHR43479">
    <property type="entry name" value="ACREF/ENVCD OPERON REPRESSOR-RELATED"/>
    <property type="match status" value="1"/>
</dbReference>
<dbReference type="InterPro" id="IPR050624">
    <property type="entry name" value="HTH-type_Tx_Regulator"/>
</dbReference>
<dbReference type="Pfam" id="PF00440">
    <property type="entry name" value="TetR_N"/>
    <property type="match status" value="1"/>
</dbReference>
<dbReference type="InterPro" id="IPR001647">
    <property type="entry name" value="HTH_TetR"/>
</dbReference>
<gene>
    <name evidence="4" type="ORF">A2008_05215</name>
</gene>
<evidence type="ECO:0000256" key="1">
    <source>
        <dbReference type="ARBA" id="ARBA00023125"/>
    </source>
</evidence>
<organism evidence="4 5">
    <name type="scientific">Candidatus Wallbacteria bacterium GWC2_49_35</name>
    <dbReference type="NCBI Taxonomy" id="1817813"/>
    <lineage>
        <taxon>Bacteria</taxon>
        <taxon>Candidatus Walliibacteriota</taxon>
    </lineage>
</organism>
<feature type="domain" description="HTH tetR-type" evidence="3">
    <location>
        <begin position="14"/>
        <end position="74"/>
    </location>
</feature>
<dbReference type="GO" id="GO:0003677">
    <property type="term" value="F:DNA binding"/>
    <property type="evidence" value="ECO:0007669"/>
    <property type="project" value="UniProtKB-UniRule"/>
</dbReference>
<dbReference type="PROSITE" id="PS01081">
    <property type="entry name" value="HTH_TETR_1"/>
    <property type="match status" value="1"/>
</dbReference>
<sequence length="205" mass="23807">MVHLTRAVNKNMKVEKKELILKASLDTFSKIGFAKATMRKIAETADIAVGTIYIYFKNKDEILQELVNRHNEEYKKLFEKMSVLKPEKAFRLFYEERFAAMAKLHNLTNLFTFEASQDKKFRNTLYKKTFEKLNNLMVEYLEASIKKGEIRKVKNTAALSAVIMSLPPTLVSWKECLFSKQLKELTYAQLVDTISDLMHNGLTHV</sequence>
<accession>A0A1F7WUF6</accession>
<dbReference type="SUPFAM" id="SSF46689">
    <property type="entry name" value="Homeodomain-like"/>
    <property type="match status" value="1"/>
</dbReference>
<dbReference type="Gene3D" id="1.10.357.10">
    <property type="entry name" value="Tetracycline Repressor, domain 2"/>
    <property type="match status" value="1"/>
</dbReference>
<dbReference type="SUPFAM" id="SSF48498">
    <property type="entry name" value="Tetracyclin repressor-like, C-terminal domain"/>
    <property type="match status" value="1"/>
</dbReference>
<evidence type="ECO:0000259" key="3">
    <source>
        <dbReference type="PROSITE" id="PS50977"/>
    </source>
</evidence>
<dbReference type="PRINTS" id="PR00455">
    <property type="entry name" value="HTHTETR"/>
</dbReference>
<protein>
    <recommendedName>
        <fullName evidence="3">HTH tetR-type domain-containing protein</fullName>
    </recommendedName>
</protein>
<evidence type="ECO:0000313" key="5">
    <source>
        <dbReference type="Proteomes" id="UP000178735"/>
    </source>
</evidence>
<dbReference type="STRING" id="1817813.A2008_05215"/>
<dbReference type="InterPro" id="IPR009057">
    <property type="entry name" value="Homeodomain-like_sf"/>
</dbReference>
<dbReference type="InterPro" id="IPR023772">
    <property type="entry name" value="DNA-bd_HTH_TetR-type_CS"/>
</dbReference>
<dbReference type="PROSITE" id="PS50977">
    <property type="entry name" value="HTH_TETR_2"/>
    <property type="match status" value="1"/>
</dbReference>
<keyword evidence="1 2" id="KW-0238">DNA-binding</keyword>
<dbReference type="AlphaFoldDB" id="A0A1F7WUF6"/>
<dbReference type="EMBL" id="MGFH01000062">
    <property type="protein sequence ID" value="OGM06451.1"/>
    <property type="molecule type" value="Genomic_DNA"/>
</dbReference>
<dbReference type="Proteomes" id="UP000178735">
    <property type="component" value="Unassembled WGS sequence"/>
</dbReference>
<comment type="caution">
    <text evidence="4">The sequence shown here is derived from an EMBL/GenBank/DDBJ whole genome shotgun (WGS) entry which is preliminary data.</text>
</comment>
<name>A0A1F7WUF6_9BACT</name>
<reference evidence="4 5" key="1">
    <citation type="journal article" date="2016" name="Nat. Commun.">
        <title>Thousands of microbial genomes shed light on interconnected biogeochemical processes in an aquifer system.</title>
        <authorList>
            <person name="Anantharaman K."/>
            <person name="Brown C.T."/>
            <person name="Hug L.A."/>
            <person name="Sharon I."/>
            <person name="Castelle C.J."/>
            <person name="Probst A.J."/>
            <person name="Thomas B.C."/>
            <person name="Singh A."/>
            <person name="Wilkins M.J."/>
            <person name="Karaoz U."/>
            <person name="Brodie E.L."/>
            <person name="Williams K.H."/>
            <person name="Hubbard S.S."/>
            <person name="Banfield J.F."/>
        </authorList>
    </citation>
    <scope>NUCLEOTIDE SEQUENCE [LARGE SCALE GENOMIC DNA]</scope>
</reference>
<feature type="DNA-binding region" description="H-T-H motif" evidence="2">
    <location>
        <begin position="37"/>
        <end position="56"/>
    </location>
</feature>
<dbReference type="PANTHER" id="PTHR43479:SF11">
    <property type="entry name" value="ACREF_ENVCD OPERON REPRESSOR-RELATED"/>
    <property type="match status" value="1"/>
</dbReference>
<evidence type="ECO:0000256" key="2">
    <source>
        <dbReference type="PROSITE-ProRule" id="PRU00335"/>
    </source>
</evidence>
<dbReference type="InterPro" id="IPR036271">
    <property type="entry name" value="Tet_transcr_reg_TetR-rel_C_sf"/>
</dbReference>